<keyword evidence="4" id="KW-1185">Reference proteome</keyword>
<dbReference type="HOGENOM" id="CLU_1784071_0_0_0"/>
<dbReference type="KEGG" id="gba:J421_5022"/>
<dbReference type="Proteomes" id="UP000019151">
    <property type="component" value="Plasmid 1"/>
</dbReference>
<feature type="compositionally biased region" description="Low complexity" evidence="1">
    <location>
        <begin position="44"/>
        <end position="68"/>
    </location>
</feature>
<organism evidence="3 4">
    <name type="scientific">Gemmatirosa kalamazoonensis</name>
    <dbReference type="NCBI Taxonomy" id="861299"/>
    <lineage>
        <taxon>Bacteria</taxon>
        <taxon>Pseudomonadati</taxon>
        <taxon>Gemmatimonadota</taxon>
        <taxon>Gemmatimonadia</taxon>
        <taxon>Gemmatimonadales</taxon>
        <taxon>Gemmatimonadaceae</taxon>
        <taxon>Gemmatirosa</taxon>
    </lineage>
</organism>
<keyword evidence="3" id="KW-0614">Plasmid</keyword>
<dbReference type="AlphaFoldDB" id="W0RPZ5"/>
<name>W0RPZ5_9BACT</name>
<feature type="transmembrane region" description="Helical" evidence="2">
    <location>
        <begin position="104"/>
        <end position="122"/>
    </location>
</feature>
<feature type="transmembrane region" description="Helical" evidence="2">
    <location>
        <begin position="81"/>
        <end position="98"/>
    </location>
</feature>
<proteinExistence type="predicted"/>
<evidence type="ECO:0000313" key="3">
    <source>
        <dbReference type="EMBL" id="AHG92557.1"/>
    </source>
</evidence>
<protein>
    <submittedName>
        <fullName evidence="3">Uncharacterized protein</fullName>
    </submittedName>
</protein>
<evidence type="ECO:0000313" key="4">
    <source>
        <dbReference type="Proteomes" id="UP000019151"/>
    </source>
</evidence>
<reference evidence="3 4" key="1">
    <citation type="journal article" date="2014" name="Genome Announc.">
        <title>Genome Sequence and Methylome of Soil Bacterium Gemmatirosa kalamazoonensis KBS708T, a Member of the Rarely Cultivated Gemmatimonadetes Phylum.</title>
        <authorList>
            <person name="Debruyn J.M."/>
            <person name="Radosevich M."/>
            <person name="Wommack K.E."/>
            <person name="Polson S.W."/>
            <person name="Hauser L.J."/>
            <person name="Fawaz M.N."/>
            <person name="Korlach J."/>
            <person name="Tsai Y.C."/>
        </authorList>
    </citation>
    <scope>NUCLEOTIDE SEQUENCE [LARGE SCALE GENOMIC DNA]</scope>
    <source>
        <strain evidence="3 4">KBS708</strain>
        <plasmid evidence="4">Plasmid 1</plasmid>
    </source>
</reference>
<sequence length="145" mass="15452">MSFHARPIPIPAHLPGGRNDTSQPQVRLASPMDDPPAESPTAPSETVAAARTSTASTSPASSTTSTVAHDTPWPWYRREPWLSVVLAAFVPIAVGFATPQEFHALLLGLSGLLLVLSIAMLVRQGPFTEHPRPTTARTADRRVAA</sequence>
<geneLocation type="plasmid" evidence="3 4">
    <name>1</name>
</geneLocation>
<accession>W0RPZ5</accession>
<dbReference type="EMBL" id="CP007129">
    <property type="protein sequence ID" value="AHG92557.1"/>
    <property type="molecule type" value="Genomic_DNA"/>
</dbReference>
<feature type="region of interest" description="Disordered" evidence="1">
    <location>
        <begin position="1"/>
        <end position="71"/>
    </location>
</feature>
<keyword evidence="2" id="KW-0812">Transmembrane</keyword>
<gene>
    <name evidence="3" type="ORF">J421_5022</name>
</gene>
<evidence type="ECO:0000256" key="1">
    <source>
        <dbReference type="SAM" id="MobiDB-lite"/>
    </source>
</evidence>
<evidence type="ECO:0000256" key="2">
    <source>
        <dbReference type="SAM" id="Phobius"/>
    </source>
</evidence>
<dbReference type="InParanoid" id="W0RPZ5"/>
<dbReference type="RefSeq" id="WP_025413891.1">
    <property type="nucleotide sequence ID" value="NZ_CP007129.1"/>
</dbReference>
<keyword evidence="2" id="KW-1133">Transmembrane helix</keyword>
<keyword evidence="2" id="KW-0472">Membrane</keyword>